<keyword evidence="4" id="KW-1185">Reference proteome</keyword>
<dbReference type="Proteomes" id="UP001362999">
    <property type="component" value="Unassembled WGS sequence"/>
</dbReference>
<dbReference type="AlphaFoldDB" id="A0AAW0DNT1"/>
<evidence type="ECO:0000313" key="4">
    <source>
        <dbReference type="Proteomes" id="UP001362999"/>
    </source>
</evidence>
<keyword evidence="2" id="KW-1133">Transmembrane helix</keyword>
<gene>
    <name evidence="3" type="ORF">R3P38DRAFT_3172906</name>
</gene>
<proteinExistence type="predicted"/>
<keyword evidence="2" id="KW-0812">Transmembrane</keyword>
<comment type="caution">
    <text evidence="3">The sequence shown here is derived from an EMBL/GenBank/DDBJ whole genome shotgun (WGS) entry which is preliminary data.</text>
</comment>
<evidence type="ECO:0000256" key="1">
    <source>
        <dbReference type="SAM" id="MobiDB-lite"/>
    </source>
</evidence>
<reference evidence="3 4" key="1">
    <citation type="journal article" date="2024" name="J Genomics">
        <title>Draft genome sequencing and assembly of Favolaschia claudopus CIRM-BRFM 2984 isolated from oak limbs.</title>
        <authorList>
            <person name="Navarro D."/>
            <person name="Drula E."/>
            <person name="Chaduli D."/>
            <person name="Cazenave R."/>
            <person name="Ahrendt S."/>
            <person name="Wang J."/>
            <person name="Lipzen A."/>
            <person name="Daum C."/>
            <person name="Barry K."/>
            <person name="Grigoriev I.V."/>
            <person name="Favel A."/>
            <person name="Rosso M.N."/>
            <person name="Martin F."/>
        </authorList>
    </citation>
    <scope>NUCLEOTIDE SEQUENCE [LARGE SCALE GENOMIC DNA]</scope>
    <source>
        <strain evidence="3 4">CIRM-BRFM 2984</strain>
    </source>
</reference>
<organism evidence="3 4">
    <name type="scientific">Favolaschia claudopus</name>
    <dbReference type="NCBI Taxonomy" id="2862362"/>
    <lineage>
        <taxon>Eukaryota</taxon>
        <taxon>Fungi</taxon>
        <taxon>Dikarya</taxon>
        <taxon>Basidiomycota</taxon>
        <taxon>Agaricomycotina</taxon>
        <taxon>Agaricomycetes</taxon>
        <taxon>Agaricomycetidae</taxon>
        <taxon>Agaricales</taxon>
        <taxon>Marasmiineae</taxon>
        <taxon>Mycenaceae</taxon>
        <taxon>Favolaschia</taxon>
    </lineage>
</organism>
<evidence type="ECO:0000313" key="3">
    <source>
        <dbReference type="EMBL" id="KAK7052608.1"/>
    </source>
</evidence>
<keyword evidence="2" id="KW-0472">Membrane</keyword>
<name>A0AAW0DNT1_9AGAR</name>
<dbReference type="EMBL" id="JAWWNJ010000007">
    <property type="protein sequence ID" value="KAK7052608.1"/>
    <property type="molecule type" value="Genomic_DNA"/>
</dbReference>
<protein>
    <submittedName>
        <fullName evidence="3">Uncharacterized protein</fullName>
    </submittedName>
</protein>
<feature type="transmembrane region" description="Helical" evidence="2">
    <location>
        <begin position="100"/>
        <end position="120"/>
    </location>
</feature>
<feature type="region of interest" description="Disordered" evidence="1">
    <location>
        <begin position="1"/>
        <end position="32"/>
    </location>
</feature>
<sequence length="124" mass="14169">MAWAVKTSLERRKPVSTHSHPPVPPSSRSLDPRFTTLNSQLTLHATVSPRLPLPSTVDDASLARKRANNANLVHMRSEDLISTPHHSYLHPRFRRRVRRFGEEVVVLIIVLHGALTYDLLPFRR</sequence>
<accession>A0AAW0DNT1</accession>
<evidence type="ECO:0000256" key="2">
    <source>
        <dbReference type="SAM" id="Phobius"/>
    </source>
</evidence>